<dbReference type="PANTHER" id="PTHR43135">
    <property type="entry name" value="ALPHA-D-RIBOSE 1-METHYLPHOSPHONATE 5-TRIPHOSPHATE DIPHOSPHATASE"/>
    <property type="match status" value="1"/>
</dbReference>
<evidence type="ECO:0000256" key="2">
    <source>
        <dbReference type="ARBA" id="ARBA00022801"/>
    </source>
</evidence>
<dbReference type="InterPro" id="IPR054418">
    <property type="entry name" value="MQNX/HUTI_composite_N"/>
</dbReference>
<keyword evidence="2" id="KW-0378">Hydrolase</keyword>
<dbReference type="EMBL" id="JAGPXE010000010">
    <property type="protein sequence ID" value="MBQ0926701.1"/>
    <property type="molecule type" value="Genomic_DNA"/>
</dbReference>
<dbReference type="Pfam" id="PF22039">
    <property type="entry name" value="HUTI_composite_bact"/>
    <property type="match status" value="1"/>
</dbReference>
<dbReference type="RefSeq" id="WP_210971843.1">
    <property type="nucleotide sequence ID" value="NZ_JAGPXE010000010.1"/>
</dbReference>
<evidence type="ECO:0000256" key="3">
    <source>
        <dbReference type="ARBA" id="ARBA00022833"/>
    </source>
</evidence>
<protein>
    <submittedName>
        <fullName evidence="6">Amidohydrolase family protein</fullName>
    </submittedName>
</protein>
<organism evidence="6 7">
    <name type="scientific">Saccharopolyspora endophytica</name>
    <dbReference type="NCBI Taxonomy" id="543886"/>
    <lineage>
        <taxon>Bacteria</taxon>
        <taxon>Bacillati</taxon>
        <taxon>Actinomycetota</taxon>
        <taxon>Actinomycetes</taxon>
        <taxon>Pseudonocardiales</taxon>
        <taxon>Pseudonocardiaceae</taxon>
        <taxon>Saccharopolyspora</taxon>
    </lineage>
</organism>
<dbReference type="SUPFAM" id="SSF51556">
    <property type="entry name" value="Metallo-dependent hydrolases"/>
    <property type="match status" value="1"/>
</dbReference>
<comment type="caution">
    <text evidence="6">The sequence shown here is derived from an EMBL/GenBank/DDBJ whole genome shotgun (WGS) entry which is preliminary data.</text>
</comment>
<dbReference type="InterPro" id="IPR032466">
    <property type="entry name" value="Metal_Hydrolase"/>
</dbReference>
<dbReference type="InterPro" id="IPR006680">
    <property type="entry name" value="Amidohydro-rel"/>
</dbReference>
<gene>
    <name evidence="6" type="ORF">KBO27_22360</name>
</gene>
<evidence type="ECO:0000313" key="7">
    <source>
        <dbReference type="Proteomes" id="UP000674084"/>
    </source>
</evidence>
<reference evidence="6 7" key="1">
    <citation type="submission" date="2021-04" db="EMBL/GenBank/DDBJ databases">
        <title>Whole-genome sequencing of Saccharopolyspora endophytica KCTC 19397.</title>
        <authorList>
            <person name="Ay H."/>
            <person name="Saygin H."/>
            <person name="Sahin N."/>
        </authorList>
    </citation>
    <scope>NUCLEOTIDE SEQUENCE [LARGE SCALE GENOMIC DNA]</scope>
    <source>
        <strain evidence="6 7">KCTC 19397</strain>
    </source>
</reference>
<dbReference type="Gene3D" id="2.30.40.10">
    <property type="entry name" value="Urease, subunit C, domain 1"/>
    <property type="match status" value="1"/>
</dbReference>
<evidence type="ECO:0000259" key="5">
    <source>
        <dbReference type="Pfam" id="PF22039"/>
    </source>
</evidence>
<dbReference type="Pfam" id="PF01979">
    <property type="entry name" value="Amidohydro_1"/>
    <property type="match status" value="1"/>
</dbReference>
<sequence length="394" mass="41931">MQRLITADTILTGRAGQTVPKGAVLVDDDRIVAIGHRDDVSRQASNEAVLHEYAGHTVLPGLINCHVHLALDASSEPLQHYLDSDDTDLLLTMAGRAQAAARSGVTTLRDLGDRNGLVFHLRNAIEHGALAGPRILAAGAPLTPPNGHCHFFGGEVDGEDDIRARIRDSADRGADLIKIMASGGQITPTSPPMWASQFTGEQLHLAVSEARSAGLPVAAHAHGTEAIAEAVDAGVSTVEHCTWMTGGGGYETRDDVAKTMAERGIHACLAWPPHWRAFLDRLGPDRAKQIVSRIRWMRDLGVPMIPGTDAGLRGSTFTGYAEALGLYEYLGFSRDEIIEMATTTAAEALGLRNVGSLTPGYSADIIAVEGDPRTDLASLSKPRLVMARGQLVVD</sequence>
<keyword evidence="3" id="KW-0862">Zinc</keyword>
<keyword evidence="7" id="KW-1185">Reference proteome</keyword>
<keyword evidence="1" id="KW-0479">Metal-binding</keyword>
<evidence type="ECO:0000256" key="1">
    <source>
        <dbReference type="ARBA" id="ARBA00022723"/>
    </source>
</evidence>
<dbReference type="InterPro" id="IPR051781">
    <property type="entry name" value="Metallo-dep_Hydrolase"/>
</dbReference>
<evidence type="ECO:0000313" key="6">
    <source>
        <dbReference type="EMBL" id="MBQ0926701.1"/>
    </source>
</evidence>
<dbReference type="InterPro" id="IPR011059">
    <property type="entry name" value="Metal-dep_hydrolase_composite"/>
</dbReference>
<dbReference type="SUPFAM" id="SSF51338">
    <property type="entry name" value="Composite domain of metallo-dependent hydrolases"/>
    <property type="match status" value="2"/>
</dbReference>
<dbReference type="Gene3D" id="3.20.20.140">
    <property type="entry name" value="Metal-dependent hydrolases"/>
    <property type="match status" value="1"/>
</dbReference>
<dbReference type="Proteomes" id="UP000674084">
    <property type="component" value="Unassembled WGS sequence"/>
</dbReference>
<dbReference type="PANTHER" id="PTHR43135:SF3">
    <property type="entry name" value="ALPHA-D-RIBOSE 1-METHYLPHOSPHONATE 5-TRIPHOSPHATE DIPHOSPHATASE"/>
    <property type="match status" value="1"/>
</dbReference>
<proteinExistence type="predicted"/>
<feature type="domain" description="Aminodeoxyfutalosine deaminase/Imidazolonepropionase-like composite" evidence="5">
    <location>
        <begin position="22"/>
        <end position="43"/>
    </location>
</feature>
<evidence type="ECO:0000259" key="4">
    <source>
        <dbReference type="Pfam" id="PF01979"/>
    </source>
</evidence>
<name>A0ABS5DK81_9PSEU</name>
<accession>A0ABS5DK81</accession>
<feature type="domain" description="Amidohydrolase-related" evidence="4">
    <location>
        <begin position="57"/>
        <end position="392"/>
    </location>
</feature>